<accession>A0A0G1QFB7</accession>
<dbReference type="EMBL" id="LCMV01000022">
    <property type="protein sequence ID" value="KKU43542.1"/>
    <property type="molecule type" value="Genomic_DNA"/>
</dbReference>
<evidence type="ECO:0000313" key="1">
    <source>
        <dbReference type="EMBL" id="KKU43542.1"/>
    </source>
</evidence>
<dbReference type="AlphaFoldDB" id="A0A0G1QFB7"/>
<comment type="caution">
    <text evidence="1">The sequence shown here is derived from an EMBL/GenBank/DDBJ whole genome shotgun (WGS) entry which is preliminary data.</text>
</comment>
<name>A0A0G1QFB7_9BACT</name>
<evidence type="ECO:0000313" key="2">
    <source>
        <dbReference type="Proteomes" id="UP000034487"/>
    </source>
</evidence>
<proteinExistence type="predicted"/>
<reference evidence="1 2" key="1">
    <citation type="journal article" date="2015" name="Nature">
        <title>rRNA introns, odd ribosomes, and small enigmatic genomes across a large radiation of phyla.</title>
        <authorList>
            <person name="Brown C.T."/>
            <person name="Hug L.A."/>
            <person name="Thomas B.C."/>
            <person name="Sharon I."/>
            <person name="Castelle C.J."/>
            <person name="Singh A."/>
            <person name="Wilkins M.J."/>
            <person name="Williams K.H."/>
            <person name="Banfield J.F."/>
        </authorList>
    </citation>
    <scope>NUCLEOTIDE SEQUENCE [LARGE SCALE GENOMIC DNA]</scope>
</reference>
<sequence length="126" mass="14160">MINDLTLIATKPLMSLAPSVLKIAQLERLDFGLRLEGGELTDNGKLITRFSVVPIQAHRFNNYYLYQADNELRLFLTEGNQDYLIYGAQTTEKLPLALYPSTWQVALTDGLITKFINLTIPSPASE</sequence>
<dbReference type="Proteomes" id="UP000034487">
    <property type="component" value="Unassembled WGS sequence"/>
</dbReference>
<organism evidence="1 2">
    <name type="scientific">Berkelbacteria bacterium GW2011_GWA2_46_7</name>
    <dbReference type="NCBI Taxonomy" id="1618335"/>
    <lineage>
        <taxon>Bacteria</taxon>
        <taxon>Candidatus Berkelbacteria</taxon>
    </lineage>
</organism>
<gene>
    <name evidence="1" type="ORF">UX60_C0022G0007</name>
</gene>
<protein>
    <submittedName>
        <fullName evidence="1">Uncharacterized protein</fullName>
    </submittedName>
</protein>